<dbReference type="RefSeq" id="WP_163106641.1">
    <property type="nucleotide sequence ID" value="NZ_JAAAWO010000006.1"/>
</dbReference>
<evidence type="ECO:0000256" key="1">
    <source>
        <dbReference type="SAM" id="Phobius"/>
    </source>
</evidence>
<gene>
    <name evidence="2" type="ORF">GTQ48_10470</name>
</gene>
<dbReference type="EMBL" id="JAAAWO010000006">
    <property type="protein sequence ID" value="NDW15942.1"/>
    <property type="molecule type" value="Genomic_DNA"/>
</dbReference>
<keyword evidence="1" id="KW-0812">Transmembrane</keyword>
<organism evidence="2 3">
    <name type="scientific">Alteromonas genovensis</name>
    <dbReference type="NCBI Taxonomy" id="471225"/>
    <lineage>
        <taxon>Bacteria</taxon>
        <taxon>Pseudomonadati</taxon>
        <taxon>Pseudomonadota</taxon>
        <taxon>Gammaproteobacteria</taxon>
        <taxon>Alteromonadales</taxon>
        <taxon>Alteromonadaceae</taxon>
        <taxon>Alteromonas/Salinimonas group</taxon>
        <taxon>Alteromonas</taxon>
    </lineage>
</organism>
<evidence type="ECO:0000313" key="2">
    <source>
        <dbReference type="EMBL" id="NDW15942.1"/>
    </source>
</evidence>
<evidence type="ECO:0000313" key="3">
    <source>
        <dbReference type="Proteomes" id="UP000471381"/>
    </source>
</evidence>
<dbReference type="Proteomes" id="UP000471381">
    <property type="component" value="Unassembled WGS sequence"/>
</dbReference>
<reference evidence="2 3" key="1">
    <citation type="submission" date="2020-01" db="EMBL/GenBank/DDBJ databases">
        <title>Genomes of bacteria type strains.</title>
        <authorList>
            <person name="Chen J."/>
            <person name="Zhu S."/>
            <person name="Yang J."/>
        </authorList>
    </citation>
    <scope>NUCLEOTIDE SEQUENCE [LARGE SCALE GENOMIC DNA]</scope>
    <source>
        <strain evidence="2 3">LMG 24078</strain>
    </source>
</reference>
<sequence>MFPSRSVLAQRQPLPQKQRGSTIVVALVISIVLLGLGIALSNQISSTVRQQSIEYYGARAYLTAQSALEVAIFRVVSGGNPQCSVVTTPVIFSTTNMQNCSVSLSCEVEINVDEPEVGGGAIRVYSLGALAACSSGQLNTSRELLVEIRQEE</sequence>
<dbReference type="AlphaFoldDB" id="A0A6N9THJ0"/>
<protein>
    <submittedName>
        <fullName evidence="2">Agglutinin biogenesis protein MshP</fullName>
    </submittedName>
</protein>
<keyword evidence="3" id="KW-1185">Reference proteome</keyword>
<proteinExistence type="predicted"/>
<name>A0A6N9THJ0_9ALTE</name>
<comment type="caution">
    <text evidence="2">The sequence shown here is derived from an EMBL/GenBank/DDBJ whole genome shotgun (WGS) entry which is preliminary data.</text>
</comment>
<keyword evidence="1" id="KW-0472">Membrane</keyword>
<accession>A0A6N9THJ0</accession>
<feature type="transmembrane region" description="Helical" evidence="1">
    <location>
        <begin position="21"/>
        <end position="40"/>
    </location>
</feature>
<keyword evidence="1" id="KW-1133">Transmembrane helix</keyword>